<dbReference type="Pfam" id="PF02803">
    <property type="entry name" value="Thiolase_C"/>
    <property type="match status" value="1"/>
</dbReference>
<dbReference type="PROSITE" id="PS00099">
    <property type="entry name" value="THIOLASE_3"/>
    <property type="match status" value="1"/>
</dbReference>
<dbReference type="GO" id="GO:0003985">
    <property type="term" value="F:acetyl-CoA C-acetyltransferase activity"/>
    <property type="evidence" value="ECO:0007669"/>
    <property type="project" value="UniProtKB-EC"/>
</dbReference>
<dbReference type="InterPro" id="IPR020610">
    <property type="entry name" value="Thiolase_AS"/>
</dbReference>
<dbReference type="OrthoDB" id="4440515at2"/>
<evidence type="ECO:0000259" key="10">
    <source>
        <dbReference type="Pfam" id="PF02803"/>
    </source>
</evidence>
<keyword evidence="3 8" id="KW-0808">Transferase</keyword>
<feature type="domain" description="Thiolase N-terminal" evidence="9">
    <location>
        <begin position="4"/>
        <end position="261"/>
    </location>
</feature>
<dbReference type="InterPro" id="IPR020617">
    <property type="entry name" value="Thiolase_C"/>
</dbReference>
<evidence type="ECO:0000256" key="4">
    <source>
        <dbReference type="ARBA" id="ARBA00023315"/>
    </source>
</evidence>
<keyword evidence="4 8" id="KW-0012">Acyltransferase</keyword>
<dbReference type="InterPro" id="IPR002155">
    <property type="entry name" value="Thiolase"/>
</dbReference>
<evidence type="ECO:0000256" key="6">
    <source>
        <dbReference type="ARBA" id="ARBA00040529"/>
    </source>
</evidence>
<comment type="caution">
    <text evidence="11">The sequence shown here is derived from an EMBL/GenBank/DDBJ whole genome shotgun (WGS) entry which is preliminary data.</text>
</comment>
<evidence type="ECO:0000256" key="7">
    <source>
        <dbReference type="PIRSR" id="PIRSR000429-1"/>
    </source>
</evidence>
<evidence type="ECO:0000259" key="9">
    <source>
        <dbReference type="Pfam" id="PF00108"/>
    </source>
</evidence>
<dbReference type="InterPro" id="IPR016039">
    <property type="entry name" value="Thiolase-like"/>
</dbReference>
<comment type="similarity">
    <text evidence="1 8">Belongs to the thiolase-like superfamily. Thiolase family.</text>
</comment>
<evidence type="ECO:0000256" key="3">
    <source>
        <dbReference type="ARBA" id="ARBA00022679"/>
    </source>
</evidence>
<reference evidence="11 12" key="1">
    <citation type="submission" date="2019-02" db="EMBL/GenBank/DDBJ databases">
        <title>Arcanobacterium bovis sp. nov., isolated from the milk of a cow with mastitis.</title>
        <authorList>
            <person name="Sammra O."/>
            <person name="Foster G."/>
            <person name="Hassan A."/>
            <person name="Alssahen M."/>
            <person name="Laemmler C."/>
            <person name="Borowiak M."/>
            <person name="Malorny B."/>
            <person name="Abdulmawjood A."/>
        </authorList>
    </citation>
    <scope>NUCLEOTIDE SEQUENCE [LARGE SCALE GENOMIC DNA]</scope>
    <source>
        <strain evidence="11 12">C605018/01/1</strain>
    </source>
</reference>
<dbReference type="Pfam" id="PF00108">
    <property type="entry name" value="Thiolase_N"/>
    <property type="match status" value="1"/>
</dbReference>
<dbReference type="PANTHER" id="PTHR18919">
    <property type="entry name" value="ACETYL-COA C-ACYLTRANSFERASE"/>
    <property type="match status" value="1"/>
</dbReference>
<dbReference type="InterPro" id="IPR020613">
    <property type="entry name" value="Thiolase_CS"/>
</dbReference>
<dbReference type="EC" id="2.3.1.9" evidence="2"/>
<dbReference type="Gene3D" id="3.40.47.10">
    <property type="match status" value="2"/>
</dbReference>
<dbReference type="InterPro" id="IPR020616">
    <property type="entry name" value="Thiolase_N"/>
</dbReference>
<dbReference type="EMBL" id="SJDT01000002">
    <property type="protein sequence ID" value="TBW22803.1"/>
    <property type="molecule type" value="Genomic_DNA"/>
</dbReference>
<name>A0A4Q9V189_9ACTO</name>
<dbReference type="InterPro" id="IPR020615">
    <property type="entry name" value="Thiolase_acyl_enz_int_AS"/>
</dbReference>
<accession>A0A4Q9V189</accession>
<feature type="active site" description="Proton acceptor" evidence="7">
    <location>
        <position position="377"/>
    </location>
</feature>
<evidence type="ECO:0000256" key="1">
    <source>
        <dbReference type="ARBA" id="ARBA00010982"/>
    </source>
</evidence>
<dbReference type="FunFam" id="3.40.47.10:FF:000010">
    <property type="entry name" value="Acetyl-CoA acetyltransferase (Thiolase)"/>
    <property type="match status" value="1"/>
</dbReference>
<dbReference type="CDD" id="cd00751">
    <property type="entry name" value="thiolase"/>
    <property type="match status" value="1"/>
</dbReference>
<gene>
    <name evidence="11" type="ORF">EZJ44_02550</name>
</gene>
<dbReference type="RefSeq" id="WP_131279820.1">
    <property type="nucleotide sequence ID" value="NZ_JBHSLR010000009.1"/>
</dbReference>
<dbReference type="PROSITE" id="PS00737">
    <property type="entry name" value="THIOLASE_2"/>
    <property type="match status" value="1"/>
</dbReference>
<keyword evidence="12" id="KW-1185">Reference proteome</keyword>
<proteinExistence type="inferred from homology"/>
<organism evidence="11 12">
    <name type="scientific">Arcanobacterium bovis</name>
    <dbReference type="NCBI Taxonomy" id="2529275"/>
    <lineage>
        <taxon>Bacteria</taxon>
        <taxon>Bacillati</taxon>
        <taxon>Actinomycetota</taxon>
        <taxon>Actinomycetes</taxon>
        <taxon>Actinomycetales</taxon>
        <taxon>Actinomycetaceae</taxon>
        <taxon>Arcanobacterium</taxon>
    </lineage>
</organism>
<evidence type="ECO:0000256" key="2">
    <source>
        <dbReference type="ARBA" id="ARBA00012705"/>
    </source>
</evidence>
<sequence>MEKIVVVEGARTAIGGYAGSLSNTPNHVLGAMAMTAAIERAGVSAEAIDEVVVGCVGQVGPDAFLARRIALAAGVREDSNAFTVNRLCGSGLQAVQSAAFELRAGDAKFAVAGGSENMSRQPFMDFDARNGWKMGNHTLVDGTLSLVTDPFGNYPMGVTAENVAEKYAISREDQDEFAALSQERAAAAQEAGLFAPEIVGVTVKEKKTERVFDADEHLRPGTTVEKLAKLRPAFRDGGSVTAGNSSGINDAAAMLVLTTESVAKAEGLKPIGEFVSFAKAGVAPEVMGFAPALAIPRALEKAGLTLADIDWIELNEAFAAQALSVIRDQNLDMDKTNPLGGAIALGHPVGATGAILSLRTLYNLRRTGKEFGLVSMCIGGGQGVAAVYKAL</sequence>
<dbReference type="NCBIfam" id="TIGR01930">
    <property type="entry name" value="AcCoA-C-Actrans"/>
    <property type="match status" value="1"/>
</dbReference>
<dbReference type="SUPFAM" id="SSF53901">
    <property type="entry name" value="Thiolase-like"/>
    <property type="match status" value="2"/>
</dbReference>
<feature type="active site" description="Proton acceptor" evidence="7">
    <location>
        <position position="347"/>
    </location>
</feature>
<feature type="active site" description="Acyl-thioester intermediate" evidence="7">
    <location>
        <position position="88"/>
    </location>
</feature>
<evidence type="ECO:0000313" key="12">
    <source>
        <dbReference type="Proteomes" id="UP000293036"/>
    </source>
</evidence>
<evidence type="ECO:0000256" key="5">
    <source>
        <dbReference type="ARBA" id="ARBA00030755"/>
    </source>
</evidence>
<protein>
    <recommendedName>
        <fullName evidence="6">Probable acetyl-CoA acetyltransferase</fullName>
        <ecNumber evidence="2">2.3.1.9</ecNumber>
    </recommendedName>
    <alternativeName>
        <fullName evidence="5">Acetoacetyl-CoA thiolase</fullName>
    </alternativeName>
</protein>
<evidence type="ECO:0000256" key="8">
    <source>
        <dbReference type="RuleBase" id="RU003557"/>
    </source>
</evidence>
<dbReference type="PROSITE" id="PS00098">
    <property type="entry name" value="THIOLASE_1"/>
    <property type="match status" value="1"/>
</dbReference>
<evidence type="ECO:0000313" key="11">
    <source>
        <dbReference type="EMBL" id="TBW22803.1"/>
    </source>
</evidence>
<dbReference type="PANTHER" id="PTHR18919:SF107">
    <property type="entry name" value="ACETYL-COA ACETYLTRANSFERASE, CYTOSOLIC"/>
    <property type="match status" value="1"/>
</dbReference>
<feature type="domain" description="Thiolase C-terminal" evidence="10">
    <location>
        <begin position="268"/>
        <end position="388"/>
    </location>
</feature>
<dbReference type="PIRSF" id="PIRSF000429">
    <property type="entry name" value="Ac-CoA_Ac_transf"/>
    <property type="match status" value="1"/>
</dbReference>
<dbReference type="Proteomes" id="UP000293036">
    <property type="component" value="Unassembled WGS sequence"/>
</dbReference>
<dbReference type="AlphaFoldDB" id="A0A4Q9V189"/>